<evidence type="ECO:0000256" key="4">
    <source>
        <dbReference type="ARBA" id="ARBA00022452"/>
    </source>
</evidence>
<comment type="caution">
    <text evidence="12">The sequence shown here is derived from an EMBL/GenBank/DDBJ whole genome shotgun (WGS) entry which is preliminary data.</text>
</comment>
<dbReference type="PANTHER" id="PTHR10802">
    <property type="entry name" value="MITOCHONDRIAL IMPORT RECEPTOR SUBUNIT TOM40"/>
    <property type="match status" value="1"/>
</dbReference>
<evidence type="ECO:0000256" key="10">
    <source>
        <dbReference type="ARBA" id="ARBA00023136"/>
    </source>
</evidence>
<dbReference type="InterPro" id="IPR023614">
    <property type="entry name" value="Porin_dom_sf"/>
</dbReference>
<keyword evidence="7" id="KW-0653">Protein transport</keyword>
<comment type="similarity">
    <text evidence="2">Belongs to the Tom40 family.</text>
</comment>
<dbReference type="EMBL" id="JADBJN010000002">
    <property type="protein sequence ID" value="KAG5677550.1"/>
    <property type="molecule type" value="Genomic_DNA"/>
</dbReference>
<evidence type="ECO:0000256" key="1">
    <source>
        <dbReference type="ARBA" id="ARBA00004374"/>
    </source>
</evidence>
<evidence type="ECO:0000256" key="8">
    <source>
        <dbReference type="ARBA" id="ARBA00023114"/>
    </source>
</evidence>
<dbReference type="OrthoDB" id="19656at2759"/>
<dbReference type="InterPro" id="IPR027246">
    <property type="entry name" value="Porin_Euk/Tom40"/>
</dbReference>
<dbReference type="Gene3D" id="2.40.160.10">
    <property type="entry name" value="Porin"/>
    <property type="match status" value="1"/>
</dbReference>
<dbReference type="GO" id="GO:0046930">
    <property type="term" value="C:pore complex"/>
    <property type="evidence" value="ECO:0007669"/>
    <property type="project" value="UniProtKB-KW"/>
</dbReference>
<keyword evidence="8" id="KW-0626">Porin</keyword>
<evidence type="ECO:0000313" key="12">
    <source>
        <dbReference type="EMBL" id="KAG5677550.1"/>
    </source>
</evidence>
<accession>A0A9J6C7E2</accession>
<gene>
    <name evidence="12" type="ORF">PVAND_007301</name>
</gene>
<feature type="compositionally biased region" description="Polar residues" evidence="11">
    <location>
        <begin position="1"/>
        <end position="10"/>
    </location>
</feature>
<dbReference type="InterPro" id="IPR037930">
    <property type="entry name" value="Tom40"/>
</dbReference>
<evidence type="ECO:0000256" key="5">
    <source>
        <dbReference type="ARBA" id="ARBA00022692"/>
    </source>
</evidence>
<dbReference type="AlphaFoldDB" id="A0A9J6C7E2"/>
<evidence type="ECO:0000256" key="11">
    <source>
        <dbReference type="SAM" id="MobiDB-lite"/>
    </source>
</evidence>
<keyword evidence="5" id="KW-0812">Transmembrane</keyword>
<sequence length="327" mass="35352">MGNVGASSKPIQDKFDLQAAPKPMADDQNQSISNSNKTPLENPGTIEELHKKCKDVMPIFFEGAKLMVNKGLSNHFQVSHTINLCSVNPSGYKFGATYVGTKQFSPNEAFPVILGDIDPSGNLNANIIHQFAPNIRCKFASQIQQSKMTAAQLTTDYKGQDFTASVTVGNPNIINNSGVFVAHYLQSVTNKLALGAELAYQYGPAVPGGEIAIVSAAGRYGDENSVWSGTLGMSGIHLCYYQRASEQLQIGVELETSLRMQESTATIGYQIDLPKADLVFRGMVDTNWTVAAVLEKKLQPLPFSFALSGLLNHQKNSFRLGCGLIIG</sequence>
<dbReference type="GO" id="GO:0015288">
    <property type="term" value="F:porin activity"/>
    <property type="evidence" value="ECO:0007669"/>
    <property type="project" value="UniProtKB-KW"/>
</dbReference>
<name>A0A9J6C7E2_POLVA</name>
<feature type="region of interest" description="Disordered" evidence="11">
    <location>
        <begin position="1"/>
        <end position="44"/>
    </location>
</feature>
<dbReference type="GO" id="GO:0030150">
    <property type="term" value="P:protein import into mitochondrial matrix"/>
    <property type="evidence" value="ECO:0007669"/>
    <property type="project" value="InterPro"/>
</dbReference>
<evidence type="ECO:0000256" key="9">
    <source>
        <dbReference type="ARBA" id="ARBA00023128"/>
    </source>
</evidence>
<dbReference type="GO" id="GO:0008320">
    <property type="term" value="F:protein transmembrane transporter activity"/>
    <property type="evidence" value="ECO:0007669"/>
    <property type="project" value="InterPro"/>
</dbReference>
<protein>
    <submittedName>
        <fullName evidence="12">Uncharacterized protein</fullName>
    </submittedName>
</protein>
<reference evidence="12" key="1">
    <citation type="submission" date="2021-03" db="EMBL/GenBank/DDBJ databases">
        <title>Chromosome level genome of the anhydrobiotic midge Polypedilum vanderplanki.</title>
        <authorList>
            <person name="Yoshida Y."/>
            <person name="Kikawada T."/>
            <person name="Gusev O."/>
        </authorList>
    </citation>
    <scope>NUCLEOTIDE SEQUENCE</scope>
    <source>
        <strain evidence="12">NIAS01</strain>
        <tissue evidence="12">Whole body or cell culture</tissue>
    </source>
</reference>
<evidence type="ECO:0000256" key="6">
    <source>
        <dbReference type="ARBA" id="ARBA00022787"/>
    </source>
</evidence>
<dbReference type="Pfam" id="PF01459">
    <property type="entry name" value="Porin_3"/>
    <property type="match status" value="1"/>
</dbReference>
<keyword evidence="3" id="KW-0813">Transport</keyword>
<keyword evidence="13" id="KW-1185">Reference proteome</keyword>
<dbReference type="CDD" id="cd07305">
    <property type="entry name" value="Porin3_Tom40"/>
    <property type="match status" value="1"/>
</dbReference>
<organism evidence="12 13">
    <name type="scientific">Polypedilum vanderplanki</name>
    <name type="common">Sleeping chironomid midge</name>
    <dbReference type="NCBI Taxonomy" id="319348"/>
    <lineage>
        <taxon>Eukaryota</taxon>
        <taxon>Metazoa</taxon>
        <taxon>Ecdysozoa</taxon>
        <taxon>Arthropoda</taxon>
        <taxon>Hexapoda</taxon>
        <taxon>Insecta</taxon>
        <taxon>Pterygota</taxon>
        <taxon>Neoptera</taxon>
        <taxon>Endopterygota</taxon>
        <taxon>Diptera</taxon>
        <taxon>Nematocera</taxon>
        <taxon>Chironomoidea</taxon>
        <taxon>Chironomidae</taxon>
        <taxon>Chironominae</taxon>
        <taxon>Polypedilum</taxon>
        <taxon>Polypedilum</taxon>
    </lineage>
</organism>
<dbReference type="Proteomes" id="UP001107558">
    <property type="component" value="Chromosome 2"/>
</dbReference>
<keyword evidence="6" id="KW-1000">Mitochondrion outer membrane</keyword>
<feature type="compositionally biased region" description="Polar residues" evidence="11">
    <location>
        <begin position="27"/>
        <end position="39"/>
    </location>
</feature>
<evidence type="ECO:0000313" key="13">
    <source>
        <dbReference type="Proteomes" id="UP001107558"/>
    </source>
</evidence>
<dbReference type="FunFam" id="2.40.160.10:FF:000005">
    <property type="entry name" value="mitochondrial import receptor subunit TOM40 homolog"/>
    <property type="match status" value="1"/>
</dbReference>
<comment type="subcellular location">
    <subcellularLocation>
        <location evidence="1">Mitochondrion outer membrane</location>
        <topology evidence="1">Multi-pass membrane protein</topology>
    </subcellularLocation>
</comment>
<evidence type="ECO:0000256" key="3">
    <source>
        <dbReference type="ARBA" id="ARBA00022448"/>
    </source>
</evidence>
<keyword evidence="8" id="KW-0406">Ion transport</keyword>
<keyword evidence="10" id="KW-0472">Membrane</keyword>
<proteinExistence type="inferred from homology"/>
<evidence type="ECO:0000256" key="2">
    <source>
        <dbReference type="ARBA" id="ARBA00010510"/>
    </source>
</evidence>
<keyword evidence="4" id="KW-1134">Transmembrane beta strand</keyword>
<dbReference type="GO" id="GO:0005741">
    <property type="term" value="C:mitochondrial outer membrane"/>
    <property type="evidence" value="ECO:0007669"/>
    <property type="project" value="UniProtKB-SubCell"/>
</dbReference>
<evidence type="ECO:0000256" key="7">
    <source>
        <dbReference type="ARBA" id="ARBA00022927"/>
    </source>
</evidence>
<keyword evidence="9" id="KW-0496">Mitochondrion</keyword>